<evidence type="ECO:0000256" key="1">
    <source>
        <dbReference type="SAM" id="MobiDB-lite"/>
    </source>
</evidence>
<protein>
    <submittedName>
        <fullName evidence="2">Uncharacterized protein</fullName>
    </submittedName>
</protein>
<reference evidence="2" key="1">
    <citation type="submission" date="2023-04" db="EMBL/GenBank/DDBJ databases">
        <authorList>
            <consortium name="ELIXIR-Norway"/>
        </authorList>
    </citation>
    <scope>NUCLEOTIDE SEQUENCE [LARGE SCALE GENOMIC DNA]</scope>
</reference>
<feature type="compositionally biased region" description="Pro residues" evidence="1">
    <location>
        <begin position="140"/>
        <end position="151"/>
    </location>
</feature>
<evidence type="ECO:0000313" key="2">
    <source>
        <dbReference type="EMBL" id="CAI9167418.1"/>
    </source>
</evidence>
<dbReference type="Proteomes" id="UP001176941">
    <property type="component" value="Chromosome 26"/>
</dbReference>
<keyword evidence="3" id="KW-1185">Reference proteome</keyword>
<feature type="region of interest" description="Disordered" evidence="1">
    <location>
        <begin position="101"/>
        <end position="151"/>
    </location>
</feature>
<proteinExistence type="predicted"/>
<organism evidence="2 3">
    <name type="scientific">Rangifer tarandus platyrhynchus</name>
    <name type="common">Svalbard reindeer</name>
    <dbReference type="NCBI Taxonomy" id="3082113"/>
    <lineage>
        <taxon>Eukaryota</taxon>
        <taxon>Metazoa</taxon>
        <taxon>Chordata</taxon>
        <taxon>Craniata</taxon>
        <taxon>Vertebrata</taxon>
        <taxon>Euteleostomi</taxon>
        <taxon>Mammalia</taxon>
        <taxon>Eutheria</taxon>
        <taxon>Laurasiatheria</taxon>
        <taxon>Artiodactyla</taxon>
        <taxon>Ruminantia</taxon>
        <taxon>Pecora</taxon>
        <taxon>Cervidae</taxon>
        <taxon>Odocoileinae</taxon>
        <taxon>Rangifer</taxon>
    </lineage>
</organism>
<sequence length="151" mass="15331">MWAVLAAHGHPPAGGRGVSRNGYPLSSRAAVGQGLALARGQLEGSVSRALCGSLRPVVGGMWGFTLGRAGSRDCGSRSPFQTLECPSLDVLALRGPREPAPVLEGSSWSWALPWDDGPSGEEGPGGASVGALGSGMQGVPRPPPGWPPCPE</sequence>
<name>A0ABN8Z432_RANTA</name>
<feature type="compositionally biased region" description="Gly residues" evidence="1">
    <location>
        <begin position="120"/>
        <end position="136"/>
    </location>
</feature>
<accession>A0ABN8Z432</accession>
<dbReference type="EMBL" id="OX459962">
    <property type="protein sequence ID" value="CAI9167418.1"/>
    <property type="molecule type" value="Genomic_DNA"/>
</dbReference>
<evidence type="ECO:0000313" key="3">
    <source>
        <dbReference type="Proteomes" id="UP001176941"/>
    </source>
</evidence>
<gene>
    <name evidence="2" type="ORF">MRATA1EN1_LOCUS16380</name>
</gene>